<protein>
    <submittedName>
        <fullName evidence="2">BZ3500_MvSof-1268-A1-R1_Chr4-2g06998 protein</fullName>
    </submittedName>
</protein>
<dbReference type="Proteomes" id="UP000249723">
    <property type="component" value="Unassembled WGS sequence"/>
</dbReference>
<sequence length="58" mass="6570">MTTKMNPTRHCRQDPTRPDSIRTPESPARGGPQIWTFLAQNGSRLTSFLDIFLPSVEL</sequence>
<gene>
    <name evidence="2" type="ORF">BZ3500_MVSOF-1268-A1-R1_CHR4-2G06998</name>
</gene>
<evidence type="ECO:0000313" key="3">
    <source>
        <dbReference type="Proteomes" id="UP000249723"/>
    </source>
</evidence>
<dbReference type="AlphaFoldDB" id="A0A2X0M3U4"/>
<name>A0A2X0M3U4_9BASI</name>
<feature type="compositionally biased region" description="Basic and acidic residues" evidence="1">
    <location>
        <begin position="11"/>
        <end position="22"/>
    </location>
</feature>
<dbReference type="EMBL" id="FMWP01000092">
    <property type="protein sequence ID" value="SCZ97113.1"/>
    <property type="molecule type" value="Genomic_DNA"/>
</dbReference>
<reference evidence="3" key="1">
    <citation type="submission" date="2016-10" db="EMBL/GenBank/DDBJ databases">
        <authorList>
            <person name="Jeantristanb JTB J.-T."/>
            <person name="Ricardo R."/>
        </authorList>
    </citation>
    <scope>NUCLEOTIDE SEQUENCE [LARGE SCALE GENOMIC DNA]</scope>
</reference>
<evidence type="ECO:0000313" key="2">
    <source>
        <dbReference type="EMBL" id="SCZ97113.1"/>
    </source>
</evidence>
<organism evidence="2 3">
    <name type="scientific">Microbotryum saponariae</name>
    <dbReference type="NCBI Taxonomy" id="289078"/>
    <lineage>
        <taxon>Eukaryota</taxon>
        <taxon>Fungi</taxon>
        <taxon>Dikarya</taxon>
        <taxon>Basidiomycota</taxon>
        <taxon>Pucciniomycotina</taxon>
        <taxon>Microbotryomycetes</taxon>
        <taxon>Microbotryales</taxon>
        <taxon>Microbotryaceae</taxon>
        <taxon>Microbotryum</taxon>
    </lineage>
</organism>
<proteinExistence type="predicted"/>
<keyword evidence="3" id="KW-1185">Reference proteome</keyword>
<evidence type="ECO:0000256" key="1">
    <source>
        <dbReference type="SAM" id="MobiDB-lite"/>
    </source>
</evidence>
<feature type="region of interest" description="Disordered" evidence="1">
    <location>
        <begin position="1"/>
        <end position="33"/>
    </location>
</feature>
<accession>A0A2X0M3U4</accession>